<dbReference type="Proteomes" id="UP000654370">
    <property type="component" value="Unassembled WGS sequence"/>
</dbReference>
<keyword evidence="7" id="KW-1185">Reference proteome</keyword>
<feature type="transmembrane region" description="Helical" evidence="4">
    <location>
        <begin position="235"/>
        <end position="255"/>
    </location>
</feature>
<feature type="transmembrane region" description="Helical" evidence="4">
    <location>
        <begin position="202"/>
        <end position="223"/>
    </location>
</feature>
<comment type="similarity">
    <text evidence="2">Belongs to the major facilitator superfamily. Monocarboxylate porter (TC 2.A.1.13) family.</text>
</comment>
<evidence type="ECO:0000313" key="6">
    <source>
        <dbReference type="EMBL" id="KAG2175639.1"/>
    </source>
</evidence>
<feature type="transmembrane region" description="Helical" evidence="4">
    <location>
        <begin position="375"/>
        <end position="394"/>
    </location>
</feature>
<gene>
    <name evidence="6" type="ORF">INT43_001286</name>
</gene>
<dbReference type="AlphaFoldDB" id="A0A8H7PLG9"/>
<dbReference type="InterPro" id="IPR036259">
    <property type="entry name" value="MFS_trans_sf"/>
</dbReference>
<accession>A0A8H7PLG9</accession>
<comment type="subcellular location">
    <subcellularLocation>
        <location evidence="1">Membrane</location>
        <topology evidence="1">Multi-pass membrane protein</topology>
    </subcellularLocation>
</comment>
<feature type="transmembrane region" description="Helical" evidence="4">
    <location>
        <begin position="344"/>
        <end position="363"/>
    </location>
</feature>
<dbReference type="SUPFAM" id="SSF103473">
    <property type="entry name" value="MFS general substrate transporter"/>
    <property type="match status" value="1"/>
</dbReference>
<proteinExistence type="inferred from homology"/>
<evidence type="ECO:0000256" key="4">
    <source>
        <dbReference type="SAM" id="Phobius"/>
    </source>
</evidence>
<keyword evidence="4" id="KW-0812">Transmembrane</keyword>
<dbReference type="InterPro" id="IPR011701">
    <property type="entry name" value="MFS"/>
</dbReference>
<dbReference type="EMBL" id="JAEPQZ010000011">
    <property type="protein sequence ID" value="KAG2175639.1"/>
    <property type="molecule type" value="Genomic_DNA"/>
</dbReference>
<dbReference type="InterPro" id="IPR020846">
    <property type="entry name" value="MFS_dom"/>
</dbReference>
<feature type="region of interest" description="Disordered" evidence="3">
    <location>
        <begin position="55"/>
        <end position="83"/>
    </location>
</feature>
<feature type="transmembrane region" description="Helical" evidence="4">
    <location>
        <begin position="400"/>
        <end position="421"/>
    </location>
</feature>
<evidence type="ECO:0000313" key="7">
    <source>
        <dbReference type="Proteomes" id="UP000654370"/>
    </source>
</evidence>
<feature type="transmembrane region" description="Helical" evidence="4">
    <location>
        <begin position="460"/>
        <end position="483"/>
    </location>
</feature>
<dbReference type="GO" id="GO:0016020">
    <property type="term" value="C:membrane"/>
    <property type="evidence" value="ECO:0007669"/>
    <property type="project" value="UniProtKB-SubCell"/>
</dbReference>
<keyword evidence="4" id="KW-0472">Membrane</keyword>
<organism evidence="6 7">
    <name type="scientific">Mortierella isabellina</name>
    <name type="common">Filamentous fungus</name>
    <name type="synonym">Umbelopsis isabellina</name>
    <dbReference type="NCBI Taxonomy" id="91625"/>
    <lineage>
        <taxon>Eukaryota</taxon>
        <taxon>Fungi</taxon>
        <taxon>Fungi incertae sedis</taxon>
        <taxon>Mucoromycota</taxon>
        <taxon>Mucoromycotina</taxon>
        <taxon>Umbelopsidomycetes</taxon>
        <taxon>Umbelopsidales</taxon>
        <taxon>Umbelopsidaceae</taxon>
        <taxon>Umbelopsis</taxon>
    </lineage>
</organism>
<dbReference type="GO" id="GO:0022857">
    <property type="term" value="F:transmembrane transporter activity"/>
    <property type="evidence" value="ECO:0007669"/>
    <property type="project" value="InterPro"/>
</dbReference>
<protein>
    <recommendedName>
        <fullName evidence="5">Major facilitator superfamily (MFS) profile domain-containing protein</fullName>
    </recommendedName>
</protein>
<dbReference type="PANTHER" id="PTHR11360:SF284">
    <property type="entry name" value="EG:103B4.3 PROTEIN-RELATED"/>
    <property type="match status" value="1"/>
</dbReference>
<feature type="compositionally biased region" description="Polar residues" evidence="3">
    <location>
        <begin position="65"/>
        <end position="81"/>
    </location>
</feature>
<comment type="caution">
    <text evidence="6">The sequence shown here is derived from an EMBL/GenBank/DDBJ whole genome shotgun (WGS) entry which is preliminary data.</text>
</comment>
<feature type="transmembrane region" description="Helical" evidence="4">
    <location>
        <begin position="267"/>
        <end position="286"/>
    </location>
</feature>
<dbReference type="Pfam" id="PF07690">
    <property type="entry name" value="MFS_1"/>
    <property type="match status" value="1"/>
</dbReference>
<dbReference type="PANTHER" id="PTHR11360">
    <property type="entry name" value="MONOCARBOXYLATE TRANSPORTER"/>
    <property type="match status" value="1"/>
</dbReference>
<dbReference type="CDD" id="cd17352">
    <property type="entry name" value="MFS_MCT_SLC16"/>
    <property type="match status" value="1"/>
</dbReference>
<feature type="transmembrane region" description="Helical" evidence="4">
    <location>
        <begin position="107"/>
        <end position="130"/>
    </location>
</feature>
<feature type="domain" description="Major facilitator superfamily (MFS) profile" evidence="5">
    <location>
        <begin position="303"/>
        <end position="496"/>
    </location>
</feature>
<evidence type="ECO:0000256" key="2">
    <source>
        <dbReference type="ARBA" id="ARBA00006727"/>
    </source>
</evidence>
<evidence type="ECO:0000256" key="3">
    <source>
        <dbReference type="SAM" id="MobiDB-lite"/>
    </source>
</evidence>
<keyword evidence="4" id="KW-1133">Transmembrane helix</keyword>
<name>A0A8H7PLG9_MORIS</name>
<evidence type="ECO:0000256" key="1">
    <source>
        <dbReference type="ARBA" id="ARBA00004141"/>
    </source>
</evidence>
<reference evidence="6" key="1">
    <citation type="submission" date="2020-12" db="EMBL/GenBank/DDBJ databases">
        <title>Metabolic potential, ecology and presence of endohyphal bacteria is reflected in genomic diversity of Mucoromycotina.</title>
        <authorList>
            <person name="Muszewska A."/>
            <person name="Okrasinska A."/>
            <person name="Steczkiewicz K."/>
            <person name="Drgas O."/>
            <person name="Orlowska M."/>
            <person name="Perlinska-Lenart U."/>
            <person name="Aleksandrzak-Piekarczyk T."/>
            <person name="Szatraj K."/>
            <person name="Zielenkiewicz U."/>
            <person name="Pilsyk S."/>
            <person name="Malc E."/>
            <person name="Mieczkowski P."/>
            <person name="Kruszewska J.S."/>
            <person name="Biernat P."/>
            <person name="Pawlowska J."/>
        </authorList>
    </citation>
    <scope>NUCLEOTIDE SEQUENCE</scope>
    <source>
        <strain evidence="6">WA0000067209</strain>
    </source>
</reference>
<sequence>MPEVNKSSIFTDTTVATSSEYDTDEKLPYFVEASPMPGASYAALEMVESHRSLRSSMKAMEEGQSDSNTFGRVPTETNQQDGDLEKTKTNHTVESIQLDEGWRNRGWLVVAGTFLVNFCVFGITFSWGIFQDLYIKEVYAGQTDSFRISFVGTLGSACIISTGLLVAPIVQRFGFRITMAIGAVLCPLGLILASFANELWQIYLSQGLLYGLGGALVFAPSIALSPQWFVKNRSLATGISVCGSGIGGLALSPLTQALLSQVGYRMALRYLGILVFGLLAIATLLCKARWPPRRDAKFVFIDTSILTTDVFIFMGFGILVPFGYLTPFFLVPQYATSIGVSASQSSVIVGVMSAFNAVSRVLLGFLADRYGRINTMFGCTFLAGIFTTVVWINAKSYGSLFAFGILYGLTGGGFVSLLPTLTADLVGIKKLSTGLGMCYFSAMFGTLFGTPLAGILSDRVGYTACIEFAGGMTILSSLVIIILRQRRSKGVIFCII</sequence>
<dbReference type="PROSITE" id="PS50850">
    <property type="entry name" value="MFS"/>
    <property type="match status" value="1"/>
</dbReference>
<feature type="transmembrane region" description="Helical" evidence="4">
    <location>
        <begin position="150"/>
        <end position="170"/>
    </location>
</feature>
<feature type="transmembrane region" description="Helical" evidence="4">
    <location>
        <begin position="177"/>
        <end position="196"/>
    </location>
</feature>
<evidence type="ECO:0000259" key="5">
    <source>
        <dbReference type="PROSITE" id="PS50850"/>
    </source>
</evidence>
<dbReference type="InterPro" id="IPR050327">
    <property type="entry name" value="Proton-linked_MCT"/>
</dbReference>
<feature type="transmembrane region" description="Helical" evidence="4">
    <location>
        <begin position="433"/>
        <end position="454"/>
    </location>
</feature>
<dbReference type="OrthoDB" id="2213137at2759"/>
<dbReference type="Gene3D" id="1.20.1250.20">
    <property type="entry name" value="MFS general substrate transporter like domains"/>
    <property type="match status" value="2"/>
</dbReference>
<feature type="transmembrane region" description="Helical" evidence="4">
    <location>
        <begin position="298"/>
        <end position="324"/>
    </location>
</feature>